<organism evidence="2">
    <name type="scientific">Rhizopus microsporus var. microsporus</name>
    <dbReference type="NCBI Taxonomy" id="86635"/>
    <lineage>
        <taxon>Eukaryota</taxon>
        <taxon>Fungi</taxon>
        <taxon>Fungi incertae sedis</taxon>
        <taxon>Mucoromycota</taxon>
        <taxon>Mucoromycotina</taxon>
        <taxon>Mucoromycetes</taxon>
        <taxon>Mucorales</taxon>
        <taxon>Mucorineae</taxon>
        <taxon>Rhizopodaceae</taxon>
        <taxon>Rhizopus</taxon>
    </lineage>
</organism>
<protein>
    <submittedName>
        <fullName evidence="2">Uncharacterized protein</fullName>
    </submittedName>
</protein>
<feature type="compositionally biased region" description="Polar residues" evidence="1">
    <location>
        <begin position="516"/>
        <end position="529"/>
    </location>
</feature>
<evidence type="ECO:0000313" key="2">
    <source>
        <dbReference type="EMBL" id="ORE01447.1"/>
    </source>
</evidence>
<dbReference type="VEuPathDB" id="FungiDB:BCV72DRAFT_321445"/>
<proteinExistence type="predicted"/>
<sequence length="529" mass="60570">MYFQYCSYEPMDLKYVQQIASYEVTKINTAYLSGVSSHFGNKLRMFLNMTLKKDERIKAVKNKMKKNSGPEEEASAIVKTIVEQCNKVKSYVSSGKINDLPKDLLSSQDVDMTHDIFSSYPPNYQFAKGSIYYDCKGIHFTLCGYRHLDKEIIWVSVLNVAAKAMKPQNERKTMKLRGMLFTEGVGVSVLKQNDNMKKGGSGTGRRTKAVDEEDFKYVEKLEKEVLLAGIGKCVLTDPGRRDMLYCMHEESTIENRRTYRYTSNQRIIETKTRKFKKLRENLKPDNVRAVEVSLSNCKSSTVNVGKFAKYLQKRATVTPVLSKYYANEDIPAVDANLLPFRKMKPPSFINGQQADKRLTRNLITKLGDDATLIIGNWSTGNVKFHEPIRGTGMRRMLAKQGFKICLLDERKISSLFPSCLSGKLEKFKKVQNSRPFQREKQPTVTCHGTLRCKNQQCLEDTTGTISRRRLWNRDMVATLNFRHILFGLRENGKRPERFCRHNAPPSTSFKRKAISSAISRPTKKTTNPL</sequence>
<dbReference type="Proteomes" id="UP000242414">
    <property type="component" value="Unassembled WGS sequence"/>
</dbReference>
<reference evidence="2" key="1">
    <citation type="journal article" date="2016" name="Proc. Natl. Acad. Sci. U.S.A.">
        <title>Lipid metabolic changes in an early divergent fungus govern the establishment of a mutualistic symbiosis with endobacteria.</title>
        <authorList>
            <person name="Lastovetsky O.A."/>
            <person name="Gaspar M.L."/>
            <person name="Mondo S.J."/>
            <person name="LaButti K.M."/>
            <person name="Sandor L."/>
            <person name="Grigoriev I.V."/>
            <person name="Henry S.A."/>
            <person name="Pawlowska T.E."/>
        </authorList>
    </citation>
    <scope>NUCLEOTIDE SEQUENCE [LARGE SCALE GENOMIC DNA]</scope>
    <source>
        <strain evidence="2">ATCC 52814</strain>
    </source>
</reference>
<gene>
    <name evidence="2" type="ORF">BCV72DRAFT_321445</name>
</gene>
<accession>A0A1X0QNX5</accession>
<name>A0A1X0QNX5_RHIZD</name>
<evidence type="ECO:0000256" key="1">
    <source>
        <dbReference type="SAM" id="MobiDB-lite"/>
    </source>
</evidence>
<dbReference type="EMBL" id="KV922134">
    <property type="protein sequence ID" value="ORE01447.1"/>
    <property type="molecule type" value="Genomic_DNA"/>
</dbReference>
<dbReference type="AlphaFoldDB" id="A0A1X0QNX5"/>
<dbReference type="OrthoDB" id="5591056at2759"/>
<feature type="region of interest" description="Disordered" evidence="1">
    <location>
        <begin position="496"/>
        <end position="529"/>
    </location>
</feature>